<dbReference type="PANTHER" id="PTHR33735">
    <property type="entry name" value="EXPRESSED PROTEIN"/>
    <property type="match status" value="1"/>
</dbReference>
<name>A0ABU6SB03_9FABA</name>
<protein>
    <submittedName>
        <fullName evidence="2">Uncharacterized protein</fullName>
    </submittedName>
</protein>
<reference evidence="2 3" key="1">
    <citation type="journal article" date="2023" name="Plants (Basel)">
        <title>Bridging the Gap: Combining Genomics and Transcriptomics Approaches to Understand Stylosanthes scabra, an Orphan Legume from the Brazilian Caatinga.</title>
        <authorList>
            <person name="Ferreira-Neto J.R.C."/>
            <person name="da Silva M.D."/>
            <person name="Binneck E."/>
            <person name="de Melo N.F."/>
            <person name="da Silva R.H."/>
            <person name="de Melo A.L.T.M."/>
            <person name="Pandolfi V."/>
            <person name="Bustamante F.O."/>
            <person name="Brasileiro-Vidal A.C."/>
            <person name="Benko-Iseppon A.M."/>
        </authorList>
    </citation>
    <scope>NUCLEOTIDE SEQUENCE [LARGE SCALE GENOMIC DNA]</scope>
    <source>
        <tissue evidence="2">Leaves</tissue>
    </source>
</reference>
<dbReference type="EMBL" id="JASCZI010060531">
    <property type="protein sequence ID" value="MED6133517.1"/>
    <property type="molecule type" value="Genomic_DNA"/>
</dbReference>
<gene>
    <name evidence="2" type="ORF">PIB30_028945</name>
</gene>
<comment type="caution">
    <text evidence="2">The sequence shown here is derived from an EMBL/GenBank/DDBJ whole genome shotgun (WGS) entry which is preliminary data.</text>
</comment>
<dbReference type="PANTHER" id="PTHR33735:SF14">
    <property type="entry name" value="PHAGE CAPSID SCAFFOLDING PROTEIN (GPO) SERINE PEPTIDASE"/>
    <property type="match status" value="1"/>
</dbReference>
<feature type="coiled-coil region" evidence="1">
    <location>
        <begin position="141"/>
        <end position="226"/>
    </location>
</feature>
<proteinExistence type="predicted"/>
<evidence type="ECO:0000313" key="2">
    <source>
        <dbReference type="EMBL" id="MED6133517.1"/>
    </source>
</evidence>
<accession>A0ABU6SB03</accession>
<evidence type="ECO:0000256" key="1">
    <source>
        <dbReference type="SAM" id="Coils"/>
    </source>
</evidence>
<keyword evidence="1" id="KW-0175">Coiled coil</keyword>
<keyword evidence="3" id="KW-1185">Reference proteome</keyword>
<sequence length="240" mass="26441">MADTIILSQKITTCLALGAAVRCNNNNNNNASKVDQFFPTTHKGVRFNSVVKQSHLSSFLDQKNQRYLRSQNEATRKKKMAICALPPESPVPIDATSHGQLWDFITNSSLSGWQVWVGGSAVTALLSFVTKGKWGPLLQLNDKLQETIDEAEKIVDMVEDVAERVEKVAEEAAHKLPDGKLQDAAEYIESLAEKIDKSAEMAEAALEKIEDISENLEAMAESAKQELKPVTTTVKAKDQN</sequence>
<evidence type="ECO:0000313" key="3">
    <source>
        <dbReference type="Proteomes" id="UP001341840"/>
    </source>
</evidence>
<dbReference type="Proteomes" id="UP001341840">
    <property type="component" value="Unassembled WGS sequence"/>
</dbReference>
<organism evidence="2 3">
    <name type="scientific">Stylosanthes scabra</name>
    <dbReference type="NCBI Taxonomy" id="79078"/>
    <lineage>
        <taxon>Eukaryota</taxon>
        <taxon>Viridiplantae</taxon>
        <taxon>Streptophyta</taxon>
        <taxon>Embryophyta</taxon>
        <taxon>Tracheophyta</taxon>
        <taxon>Spermatophyta</taxon>
        <taxon>Magnoliopsida</taxon>
        <taxon>eudicotyledons</taxon>
        <taxon>Gunneridae</taxon>
        <taxon>Pentapetalae</taxon>
        <taxon>rosids</taxon>
        <taxon>fabids</taxon>
        <taxon>Fabales</taxon>
        <taxon>Fabaceae</taxon>
        <taxon>Papilionoideae</taxon>
        <taxon>50 kb inversion clade</taxon>
        <taxon>dalbergioids sensu lato</taxon>
        <taxon>Dalbergieae</taxon>
        <taxon>Pterocarpus clade</taxon>
        <taxon>Stylosanthes</taxon>
    </lineage>
</organism>
<dbReference type="Gene3D" id="1.10.287.950">
    <property type="entry name" value="Methyl-accepting chemotaxis protein"/>
    <property type="match status" value="1"/>
</dbReference>